<feature type="non-terminal residue" evidence="1">
    <location>
        <position position="95"/>
    </location>
</feature>
<organism evidence="1 2">
    <name type="scientific">Pseudomonas syringae pv. coryli</name>
    <dbReference type="NCBI Taxonomy" id="317659"/>
    <lineage>
        <taxon>Bacteria</taxon>
        <taxon>Pseudomonadati</taxon>
        <taxon>Pseudomonadota</taxon>
        <taxon>Gammaproteobacteria</taxon>
        <taxon>Pseudomonadales</taxon>
        <taxon>Pseudomonadaceae</taxon>
        <taxon>Pseudomonas</taxon>
    </lineage>
</organism>
<dbReference type="PATRIC" id="fig|317659.3.peg.4912"/>
<gene>
    <name evidence="1" type="ORF">ALO75_05050</name>
</gene>
<evidence type="ECO:0000313" key="1">
    <source>
        <dbReference type="EMBL" id="KPW95530.1"/>
    </source>
</evidence>
<accession>A0A0P9N1X7</accession>
<dbReference type="Proteomes" id="UP000051335">
    <property type="component" value="Unassembled WGS sequence"/>
</dbReference>
<name>A0A0P9N1X7_9PSED</name>
<comment type="caution">
    <text evidence="1">The sequence shown here is derived from an EMBL/GenBank/DDBJ whole genome shotgun (WGS) entry which is preliminary data.</text>
</comment>
<sequence>MPGQQPSSSASGQLRCIGVKKSYPHSQGQPCDLPISGGNEKGVSLMALDLPAPKVPGLQQPGNYLDLDQLGSVDLTTWIDYPGIKNGDRFMPNWR</sequence>
<evidence type="ECO:0000313" key="2">
    <source>
        <dbReference type="Proteomes" id="UP000051335"/>
    </source>
</evidence>
<protein>
    <submittedName>
        <fullName evidence="1">Uncharacterized protein</fullName>
    </submittedName>
</protein>
<reference evidence="1 2" key="1">
    <citation type="submission" date="2015-09" db="EMBL/GenBank/DDBJ databases">
        <title>Genome announcement of multiple Pseudomonas syringae strains.</title>
        <authorList>
            <person name="Thakur S."/>
            <person name="Wang P.W."/>
            <person name="Gong Y."/>
            <person name="Weir B.S."/>
            <person name="Guttman D.S."/>
        </authorList>
    </citation>
    <scope>NUCLEOTIDE SEQUENCE [LARGE SCALE GENOMIC DNA]</scope>
    <source>
        <strain evidence="1 2">ICMP17001</strain>
    </source>
</reference>
<dbReference type="EMBL" id="LJQC01000696">
    <property type="protein sequence ID" value="KPW95530.1"/>
    <property type="molecule type" value="Genomic_DNA"/>
</dbReference>
<dbReference type="AlphaFoldDB" id="A0A0P9N1X7"/>
<keyword evidence="2" id="KW-1185">Reference proteome</keyword>
<proteinExistence type="predicted"/>